<dbReference type="InterPro" id="IPR021729">
    <property type="entry name" value="DUF3298"/>
</dbReference>
<dbReference type="OrthoDB" id="4990at2"/>
<keyword evidence="1" id="KW-0812">Transmembrane</keyword>
<dbReference type="InterPro" id="IPR037126">
    <property type="entry name" value="PdaC/RsiV-like_sf"/>
</dbReference>
<evidence type="ECO:0000256" key="1">
    <source>
        <dbReference type="SAM" id="Phobius"/>
    </source>
</evidence>
<organism evidence="3 4">
    <name type="scientific">Natranaerobius trueperi</name>
    <dbReference type="NCBI Taxonomy" id="759412"/>
    <lineage>
        <taxon>Bacteria</taxon>
        <taxon>Bacillati</taxon>
        <taxon>Bacillota</taxon>
        <taxon>Clostridia</taxon>
        <taxon>Natranaerobiales</taxon>
        <taxon>Natranaerobiaceae</taxon>
        <taxon>Natranaerobius</taxon>
    </lineage>
</organism>
<comment type="caution">
    <text evidence="3">The sequence shown here is derived from an EMBL/GenBank/DDBJ whole genome shotgun (WGS) entry which is preliminary data.</text>
</comment>
<feature type="transmembrane region" description="Helical" evidence="1">
    <location>
        <begin position="43"/>
        <end position="60"/>
    </location>
</feature>
<feature type="domain" description="DUF3298" evidence="2">
    <location>
        <begin position="195"/>
        <end position="275"/>
    </location>
</feature>
<name>A0A226C1G9_9FIRM</name>
<keyword evidence="4" id="KW-1185">Reference proteome</keyword>
<proteinExistence type="predicted"/>
<keyword evidence="1" id="KW-0472">Membrane</keyword>
<dbReference type="Proteomes" id="UP000214588">
    <property type="component" value="Unassembled WGS sequence"/>
</dbReference>
<sequence length="289" mass="33226">MKKIKDLQKEYQNIEIPDELELETKKNIKEAKKQSGYKVQKKLLVGTAVASLLVFSAVNINSNVAKAFSDVPVIGNIVQVITFEDYQYDDDKYQADIETPGVEGFEDETLQDTLNEKYIEESNKLYQEFLAQIDKLEEVEDGHLAVDAGYEVLNEDDQLLTIKRYTTNTIGSSSTQIKYDTIDKENEVLITLPSLFENDDYVKVISDYIKKDMSQQMKEDDNIIYWVDENEPETFTQIEPDQSFYISENNKLVISFNDYEVAPGYMGVVEFEIPTDIISDILVSDKYLN</sequence>
<dbReference type="Gene3D" id="3.90.640.20">
    <property type="entry name" value="Heat-shock cognate protein, ATPase"/>
    <property type="match status" value="1"/>
</dbReference>
<reference evidence="3 4" key="1">
    <citation type="submission" date="2017-06" db="EMBL/GenBank/DDBJ databases">
        <title>Draft Genome Sequence of Natranaerobius trueperi halophilic, alkalithermophilic bacteria from soda lakes.</title>
        <authorList>
            <person name="Zhao B."/>
        </authorList>
    </citation>
    <scope>NUCLEOTIDE SEQUENCE [LARGE SCALE GENOMIC DNA]</scope>
    <source>
        <strain evidence="3 4">DSM 18760</strain>
    </source>
</reference>
<evidence type="ECO:0000313" key="4">
    <source>
        <dbReference type="Proteomes" id="UP000214588"/>
    </source>
</evidence>
<dbReference type="Pfam" id="PF11738">
    <property type="entry name" value="DUF3298"/>
    <property type="match status" value="1"/>
</dbReference>
<evidence type="ECO:0000259" key="2">
    <source>
        <dbReference type="Pfam" id="PF11738"/>
    </source>
</evidence>
<protein>
    <submittedName>
        <fullName evidence="3">Anti-sigma factor</fullName>
    </submittedName>
</protein>
<dbReference type="EMBL" id="NIQC01000001">
    <property type="protein sequence ID" value="OWZ85031.1"/>
    <property type="molecule type" value="Genomic_DNA"/>
</dbReference>
<keyword evidence="1" id="KW-1133">Transmembrane helix</keyword>
<evidence type="ECO:0000313" key="3">
    <source>
        <dbReference type="EMBL" id="OWZ85031.1"/>
    </source>
</evidence>
<gene>
    <name evidence="3" type="ORF">CDO51_01145</name>
</gene>
<accession>A0A226C1G9</accession>
<dbReference type="AlphaFoldDB" id="A0A226C1G9"/>
<dbReference type="Gene3D" id="3.30.565.40">
    <property type="entry name" value="Fervidobacterium nodosum Rt17-B1 like"/>
    <property type="match status" value="1"/>
</dbReference>
<dbReference type="RefSeq" id="WP_089022454.1">
    <property type="nucleotide sequence ID" value="NZ_NIQC01000001.1"/>
</dbReference>